<evidence type="ECO:0000259" key="1">
    <source>
        <dbReference type="Pfam" id="PF01370"/>
    </source>
</evidence>
<sequence length="373" mass="41742">MPKIMASKPKVLILGGLGFVGRNLVCYLIEHKLCSKIRAVDKVPPQTAWLNERHKAAFNHDSVEFKSANLIHPASVESAFRDSGGDFDICINCAAETRYGQSEEVYADGVFKLSINCAKQARESNVKRYIEISTAQVYSCDKGISNEDSKKSPWTHIAKYKLMVEQEIAKLDGLNFIVVRPAIIYGKADRQGLMPRLIIGAVYKQMEEKMKLLWTKDLKMSTVHVIDVCRALWHLTSHGSSGDVFNLADKSDTSQGSITDIVCEIFGIEHDYFGTVLSNMARLNMAGTVDDSNEKHLEPWSAACEKDGIHSTPLSPYLDQELLYDNHLFVNGSKIEESGFSYNYPELTPELLKEVLDDYVETGLFPPSLVHAR</sequence>
<keyword evidence="3" id="KW-1185">Reference proteome</keyword>
<evidence type="ECO:0000313" key="3">
    <source>
        <dbReference type="Proteomes" id="UP000275408"/>
    </source>
</evidence>
<dbReference type="SUPFAM" id="SSF51735">
    <property type="entry name" value="NAD(P)-binding Rossmann-fold domains"/>
    <property type="match status" value="1"/>
</dbReference>
<dbReference type="Gene3D" id="3.40.50.720">
    <property type="entry name" value="NAD(P)-binding Rossmann-like Domain"/>
    <property type="match status" value="1"/>
</dbReference>
<dbReference type="InterPro" id="IPR036291">
    <property type="entry name" value="NAD(P)-bd_dom_sf"/>
</dbReference>
<dbReference type="AlphaFoldDB" id="A0A3M6V203"/>
<dbReference type="InterPro" id="IPR001509">
    <property type="entry name" value="Epimerase_deHydtase"/>
</dbReference>
<dbReference type="CDD" id="cd08946">
    <property type="entry name" value="SDR_e"/>
    <property type="match status" value="1"/>
</dbReference>
<reference evidence="2 3" key="1">
    <citation type="journal article" date="2018" name="Sci. Rep.">
        <title>Comparative analysis of the Pocillopora damicornis genome highlights role of immune system in coral evolution.</title>
        <authorList>
            <person name="Cunning R."/>
            <person name="Bay R.A."/>
            <person name="Gillette P."/>
            <person name="Baker A.C."/>
            <person name="Traylor-Knowles N."/>
        </authorList>
    </citation>
    <scope>NUCLEOTIDE SEQUENCE [LARGE SCALE GENOMIC DNA]</scope>
    <source>
        <strain evidence="2">RSMAS</strain>
        <tissue evidence="2">Whole animal</tissue>
    </source>
</reference>
<dbReference type="STRING" id="46731.A0A3M6V203"/>
<accession>A0A3M6V203</accession>
<dbReference type="InterPro" id="IPR050177">
    <property type="entry name" value="Lipid_A_modif_metabolic_enz"/>
</dbReference>
<dbReference type="OMA" id="PQTAWLN"/>
<dbReference type="EMBL" id="RCHS01000253">
    <property type="protein sequence ID" value="RMX59910.1"/>
    <property type="molecule type" value="Genomic_DNA"/>
</dbReference>
<name>A0A3M6V203_POCDA</name>
<evidence type="ECO:0000313" key="2">
    <source>
        <dbReference type="EMBL" id="RMX59910.1"/>
    </source>
</evidence>
<dbReference type="Pfam" id="PF01370">
    <property type="entry name" value="Epimerase"/>
    <property type="match status" value="1"/>
</dbReference>
<protein>
    <recommendedName>
        <fullName evidence="1">NAD-dependent epimerase/dehydratase domain-containing protein</fullName>
    </recommendedName>
</protein>
<organism evidence="2 3">
    <name type="scientific">Pocillopora damicornis</name>
    <name type="common">Cauliflower coral</name>
    <name type="synonym">Millepora damicornis</name>
    <dbReference type="NCBI Taxonomy" id="46731"/>
    <lineage>
        <taxon>Eukaryota</taxon>
        <taxon>Metazoa</taxon>
        <taxon>Cnidaria</taxon>
        <taxon>Anthozoa</taxon>
        <taxon>Hexacorallia</taxon>
        <taxon>Scleractinia</taxon>
        <taxon>Astrocoeniina</taxon>
        <taxon>Pocilloporidae</taxon>
        <taxon>Pocillopora</taxon>
    </lineage>
</organism>
<feature type="domain" description="NAD-dependent epimerase/dehydratase" evidence="1">
    <location>
        <begin position="11"/>
        <end position="248"/>
    </location>
</feature>
<dbReference type="PANTHER" id="PTHR43245">
    <property type="entry name" value="BIFUNCTIONAL POLYMYXIN RESISTANCE PROTEIN ARNA"/>
    <property type="match status" value="1"/>
</dbReference>
<proteinExistence type="predicted"/>
<dbReference type="OrthoDB" id="16464at2759"/>
<comment type="caution">
    <text evidence="2">The sequence shown here is derived from an EMBL/GenBank/DDBJ whole genome shotgun (WGS) entry which is preliminary data.</text>
</comment>
<dbReference type="Proteomes" id="UP000275408">
    <property type="component" value="Unassembled WGS sequence"/>
</dbReference>
<dbReference type="PANTHER" id="PTHR43245:SF11">
    <property type="entry name" value="LD23561P"/>
    <property type="match status" value="1"/>
</dbReference>
<gene>
    <name evidence="2" type="ORF">pdam_00001106</name>
</gene>